<comment type="catalytic activity">
    <reaction evidence="7 8">
        <text>7,8-dihydroneopterin 3'-triphosphate + H2O = 6-carboxy-5,6,7,8-tetrahydropterin + triphosphate + acetaldehyde + 2 H(+)</text>
        <dbReference type="Rhea" id="RHEA:27966"/>
        <dbReference type="ChEBI" id="CHEBI:15343"/>
        <dbReference type="ChEBI" id="CHEBI:15377"/>
        <dbReference type="ChEBI" id="CHEBI:15378"/>
        <dbReference type="ChEBI" id="CHEBI:18036"/>
        <dbReference type="ChEBI" id="CHEBI:58462"/>
        <dbReference type="ChEBI" id="CHEBI:61032"/>
        <dbReference type="EC" id="4.1.2.50"/>
    </reaction>
</comment>
<feature type="binding site" evidence="10">
    <location>
        <position position="14"/>
    </location>
    <ligand>
        <name>Zn(2+)</name>
        <dbReference type="ChEBI" id="CHEBI:29105"/>
    </ligand>
</feature>
<evidence type="ECO:0000256" key="7">
    <source>
        <dbReference type="ARBA" id="ARBA00048807"/>
    </source>
</evidence>
<reference evidence="11 12" key="1">
    <citation type="journal article" date="2016" name="Nat. Commun.">
        <title>Thousands of microbial genomes shed light on interconnected biogeochemical processes in an aquifer system.</title>
        <authorList>
            <person name="Anantharaman K."/>
            <person name="Brown C.T."/>
            <person name="Hug L.A."/>
            <person name="Sharon I."/>
            <person name="Castelle C.J."/>
            <person name="Probst A.J."/>
            <person name="Thomas B.C."/>
            <person name="Singh A."/>
            <person name="Wilkins M.J."/>
            <person name="Karaoz U."/>
            <person name="Brodie E.L."/>
            <person name="Williams K.H."/>
            <person name="Hubbard S.S."/>
            <person name="Banfield J.F."/>
        </authorList>
    </citation>
    <scope>NUCLEOTIDE SEQUENCE [LARGE SCALE GENOMIC DNA]</scope>
</reference>
<evidence type="ECO:0000256" key="6">
    <source>
        <dbReference type="ARBA" id="ARBA00023239"/>
    </source>
</evidence>
<comment type="similarity">
    <text evidence="2 8">Belongs to the PTPS family. QueD subfamily.</text>
</comment>
<evidence type="ECO:0000256" key="4">
    <source>
        <dbReference type="ARBA" id="ARBA00022723"/>
    </source>
</evidence>
<sequence length="117" mass="13796">MFELMVEDTFDAAHALRGYEGPCENLHGHTWRIQLFLRGNKLNKLGLLEDFKAIKKVLAATLDQFDHNYINETPPFDKINPTSENLAKYLFDRLKIRFKFIHKVIVWESARTYAAYY</sequence>
<dbReference type="GO" id="GO:0046872">
    <property type="term" value="F:metal ion binding"/>
    <property type="evidence" value="ECO:0007669"/>
    <property type="project" value="UniProtKB-KW"/>
</dbReference>
<evidence type="ECO:0000256" key="9">
    <source>
        <dbReference type="PIRSR" id="PIRSR006113-1"/>
    </source>
</evidence>
<dbReference type="PANTHER" id="PTHR12589">
    <property type="entry name" value="PYRUVOYL TETRAHYDROBIOPTERIN SYNTHASE"/>
    <property type="match status" value="1"/>
</dbReference>
<dbReference type="Gene3D" id="3.30.479.10">
    <property type="entry name" value="6-pyruvoyl tetrahydropterin synthase/QueD"/>
    <property type="match status" value="1"/>
</dbReference>
<keyword evidence="6 8" id="KW-0456">Lyase</keyword>
<dbReference type="EMBL" id="MEUG01000001">
    <property type="protein sequence ID" value="OGC28293.1"/>
    <property type="molecule type" value="Genomic_DNA"/>
</dbReference>
<dbReference type="GO" id="GO:0008616">
    <property type="term" value="P:tRNA queuosine(34) biosynthetic process"/>
    <property type="evidence" value="ECO:0007669"/>
    <property type="project" value="UniProtKB-KW"/>
</dbReference>
<gene>
    <name evidence="11" type="ORF">A3K49_04850</name>
</gene>
<dbReference type="InterPro" id="IPR007115">
    <property type="entry name" value="6-PTP_synth/QueD"/>
</dbReference>
<protein>
    <recommendedName>
        <fullName evidence="3 8">6-carboxy-5,6,7,8-tetrahydropterin synthase</fullName>
        <ecNumber evidence="8">4.-.-.-</ecNumber>
    </recommendedName>
</protein>
<dbReference type="PIRSF" id="PIRSF006113">
    <property type="entry name" value="PTP_synth"/>
    <property type="match status" value="1"/>
</dbReference>
<evidence type="ECO:0000256" key="2">
    <source>
        <dbReference type="ARBA" id="ARBA00008900"/>
    </source>
</evidence>
<dbReference type="GO" id="GO:0070497">
    <property type="term" value="F:6-carboxytetrahydropterin synthase activity"/>
    <property type="evidence" value="ECO:0007669"/>
    <property type="project" value="UniProtKB-EC"/>
</dbReference>
<keyword evidence="4 8" id="KW-0479">Metal-binding</keyword>
<evidence type="ECO:0000256" key="8">
    <source>
        <dbReference type="PIRNR" id="PIRNR006113"/>
    </source>
</evidence>
<dbReference type="UniPathway" id="UPA00391"/>
<comment type="cofactor">
    <cofactor evidence="8 10">
        <name>Zn(2+)</name>
        <dbReference type="ChEBI" id="CHEBI:29105"/>
    </cofactor>
    <text evidence="8 10">Binds 1 zinc ion per subunit.</text>
</comment>
<feature type="active site" description="Proton acceptor" evidence="9">
    <location>
        <position position="23"/>
    </location>
</feature>
<dbReference type="InterPro" id="IPR038418">
    <property type="entry name" value="6-PTP_synth/QueD_sf"/>
</dbReference>
<accession>A0A1F4T885</accession>
<dbReference type="NCBIfam" id="TIGR03367">
    <property type="entry name" value="queuosine_QueD"/>
    <property type="match status" value="1"/>
</dbReference>
<evidence type="ECO:0000256" key="5">
    <source>
        <dbReference type="ARBA" id="ARBA00022833"/>
    </source>
</evidence>
<dbReference type="PANTHER" id="PTHR12589:SF7">
    <property type="entry name" value="6-PYRUVOYL TETRAHYDROBIOPTERIN SYNTHASE"/>
    <property type="match status" value="1"/>
</dbReference>
<dbReference type="Proteomes" id="UP000178602">
    <property type="component" value="Unassembled WGS sequence"/>
</dbReference>
<evidence type="ECO:0000313" key="12">
    <source>
        <dbReference type="Proteomes" id="UP000178602"/>
    </source>
</evidence>
<name>A0A1F4T885_UNCSA</name>
<evidence type="ECO:0000313" key="11">
    <source>
        <dbReference type="EMBL" id="OGC28293.1"/>
    </source>
</evidence>
<keyword evidence="8" id="KW-0671">Queuosine biosynthesis</keyword>
<dbReference type="Pfam" id="PF01242">
    <property type="entry name" value="PTPS"/>
    <property type="match status" value="1"/>
</dbReference>
<evidence type="ECO:0000256" key="1">
    <source>
        <dbReference type="ARBA" id="ARBA00005061"/>
    </source>
</evidence>
<dbReference type="AlphaFoldDB" id="A0A1F4T885"/>
<dbReference type="EC" id="4.-.-.-" evidence="8"/>
<organism evidence="11 12">
    <name type="scientific">candidate division WOR-1 bacterium RIFOXYC12_FULL_54_18</name>
    <dbReference type="NCBI Taxonomy" id="1802584"/>
    <lineage>
        <taxon>Bacteria</taxon>
        <taxon>Bacillati</taxon>
        <taxon>Saganbacteria</taxon>
    </lineage>
</organism>
<keyword evidence="5 8" id="KW-0862">Zinc</keyword>
<feature type="binding site" evidence="10">
    <location>
        <position position="29"/>
    </location>
    <ligand>
        <name>Zn(2+)</name>
        <dbReference type="ChEBI" id="CHEBI:29105"/>
    </ligand>
</feature>
<evidence type="ECO:0000256" key="10">
    <source>
        <dbReference type="PIRSR" id="PIRSR006113-2"/>
    </source>
</evidence>
<feature type="binding site" evidence="10">
    <location>
        <position position="27"/>
    </location>
    <ligand>
        <name>Zn(2+)</name>
        <dbReference type="ChEBI" id="CHEBI:29105"/>
    </ligand>
</feature>
<comment type="pathway">
    <text evidence="1 8">Purine metabolism; 7-cyano-7-deazaguanine biosynthesis.</text>
</comment>
<feature type="active site" description="Charge relay system" evidence="9">
    <location>
        <position position="108"/>
    </location>
</feature>
<feature type="active site" description="Charge relay system" evidence="9">
    <location>
        <position position="67"/>
    </location>
</feature>
<dbReference type="SUPFAM" id="SSF55620">
    <property type="entry name" value="Tetrahydrobiopterin biosynthesis enzymes-like"/>
    <property type="match status" value="1"/>
</dbReference>
<comment type="caution">
    <text evidence="11">The sequence shown here is derived from an EMBL/GenBank/DDBJ whole genome shotgun (WGS) entry which is preliminary data.</text>
</comment>
<proteinExistence type="inferred from homology"/>
<evidence type="ECO:0000256" key="3">
    <source>
        <dbReference type="ARBA" id="ARBA00018141"/>
    </source>
</evidence>